<organism evidence="1 2">
    <name type="scientific">Lentinula aff. lateritia</name>
    <dbReference type="NCBI Taxonomy" id="2804960"/>
    <lineage>
        <taxon>Eukaryota</taxon>
        <taxon>Fungi</taxon>
        <taxon>Dikarya</taxon>
        <taxon>Basidiomycota</taxon>
        <taxon>Agaricomycotina</taxon>
        <taxon>Agaricomycetes</taxon>
        <taxon>Agaricomycetidae</taxon>
        <taxon>Agaricales</taxon>
        <taxon>Marasmiineae</taxon>
        <taxon>Omphalotaceae</taxon>
        <taxon>Lentinula</taxon>
    </lineage>
</organism>
<proteinExistence type="predicted"/>
<evidence type="ECO:0000313" key="1">
    <source>
        <dbReference type="EMBL" id="KAJ3803993.1"/>
    </source>
</evidence>
<evidence type="ECO:0000313" key="2">
    <source>
        <dbReference type="Proteomes" id="UP001163835"/>
    </source>
</evidence>
<comment type="caution">
    <text evidence="1">The sequence shown here is derived from an EMBL/GenBank/DDBJ whole genome shotgun (WGS) entry which is preliminary data.</text>
</comment>
<gene>
    <name evidence="1" type="ORF">F5876DRAFT_83979</name>
</gene>
<reference evidence="1" key="1">
    <citation type="submission" date="2022-09" db="EMBL/GenBank/DDBJ databases">
        <title>A Global Phylogenomic Analysis of the Shiitake Genus Lentinula.</title>
        <authorList>
            <consortium name="DOE Joint Genome Institute"/>
            <person name="Sierra-Patev S."/>
            <person name="Min B."/>
            <person name="Naranjo-Ortiz M."/>
            <person name="Looney B."/>
            <person name="Konkel Z."/>
            <person name="Slot J.C."/>
            <person name="Sakamoto Y."/>
            <person name="Steenwyk J.L."/>
            <person name="Rokas A."/>
            <person name="Carro J."/>
            <person name="Camarero S."/>
            <person name="Ferreira P."/>
            <person name="Molpeceres G."/>
            <person name="Ruiz-Duenas F.J."/>
            <person name="Serrano A."/>
            <person name="Henrissat B."/>
            <person name="Drula E."/>
            <person name="Hughes K.W."/>
            <person name="Mata J.L."/>
            <person name="Ishikawa N.K."/>
            <person name="Vargas-Isla R."/>
            <person name="Ushijima S."/>
            <person name="Smith C.A."/>
            <person name="Ahrendt S."/>
            <person name="Andreopoulos W."/>
            <person name="He G."/>
            <person name="Labutti K."/>
            <person name="Lipzen A."/>
            <person name="Ng V."/>
            <person name="Riley R."/>
            <person name="Sandor L."/>
            <person name="Barry K."/>
            <person name="Martinez A.T."/>
            <person name="Xiao Y."/>
            <person name="Gibbons J.G."/>
            <person name="Terashima K."/>
            <person name="Grigoriev I.V."/>
            <person name="Hibbett D.S."/>
        </authorList>
    </citation>
    <scope>NUCLEOTIDE SEQUENCE</scope>
    <source>
        <strain evidence="1">TMI1499</strain>
    </source>
</reference>
<protein>
    <submittedName>
        <fullName evidence="1">Uncharacterized protein</fullName>
    </submittedName>
</protein>
<accession>A0ACC1THA6</accession>
<sequence length="238" mass="26179">MGKMPKSLRSKCAGRRTVMPCRPSPRSHPMILRRASAQPTSVLVSASTTTFHATPLSDFDASRTLNPAPTNSTASEPIPMDSIGAYLLTDQHATPLSDPATAAFDASRTLNPAPTNSTALEPVPMDLIGASLLTDQPDLVFAQEAYNYMERSKEILQVQTETLVILQQKLNSMNEDKESLEHETEQLMAKRATEYTCPLCSDLAWNPYSFLWSLLLFAVSQPTQGSAFSETIRKSERN</sequence>
<keyword evidence="2" id="KW-1185">Reference proteome</keyword>
<name>A0ACC1THA6_9AGAR</name>
<dbReference type="EMBL" id="MU796436">
    <property type="protein sequence ID" value="KAJ3803993.1"/>
    <property type="molecule type" value="Genomic_DNA"/>
</dbReference>
<dbReference type="Proteomes" id="UP001163835">
    <property type="component" value="Unassembled WGS sequence"/>
</dbReference>